<dbReference type="GO" id="GO:0016301">
    <property type="term" value="F:kinase activity"/>
    <property type="evidence" value="ECO:0007669"/>
    <property type="project" value="UniProtKB-KW"/>
</dbReference>
<comment type="caution">
    <text evidence="2">The sequence shown here is derived from an EMBL/GenBank/DDBJ whole genome shotgun (WGS) entry which is preliminary data.</text>
</comment>
<dbReference type="Gene3D" id="3.30.420.40">
    <property type="match status" value="2"/>
</dbReference>
<keyword evidence="3" id="KW-1185">Reference proteome</keyword>
<keyword evidence="2" id="KW-0808">Transferase</keyword>
<comment type="similarity">
    <text evidence="1">Belongs to the ROK (NagC/XylR) family.</text>
</comment>
<keyword evidence="2" id="KW-0418">Kinase</keyword>
<sequence length="426" mass="44843">MRQARILGMLGPRRFVCHDRTMTSRAKSPQRTDARGARRSASASAVLRAVLDGGPIARSTIARRTGLSAAAVTGHTAELAGLGLLRELPEAESRKSVGRPHVPVDLDTGRHVAGALHLAVHHATVALLDLRGNVLVQHEEPHDGLAAEDLLARAAEIFDDLLLGHAPDREPLGLGVATGGWVDRASGTVVEHPLLGWRDVPVRDLLTGSTGLPVEVDGHARALVHAERLFGDPRARDSVVQLFTGNVVDAAFATGASVHHGPRSAAGGVAHLPVDGGTEPCRCGRTGCLEAAVSEATLTRKAVENGLLDEPEFPELLALAIDGNSAALRMFDERARLIGQAAALLLDVLNPAVLVVVDRSVARVPNCLPTIRNEVRDRVRGPASAETVAATSFPGRELATAGGAVLLDVLYEDPLGPLLTRWPRAS</sequence>
<gene>
    <name evidence="2" type="ORF">GCM10017567_87520</name>
</gene>
<dbReference type="PANTHER" id="PTHR18964:SF149">
    <property type="entry name" value="BIFUNCTIONAL UDP-N-ACETYLGLUCOSAMINE 2-EPIMERASE_N-ACETYLMANNOSAMINE KINASE"/>
    <property type="match status" value="1"/>
</dbReference>
<reference evidence="3" key="1">
    <citation type="journal article" date="2019" name="Int. J. Syst. Evol. Microbiol.">
        <title>The Global Catalogue of Microorganisms (GCM) 10K type strain sequencing project: providing services to taxonomists for standard genome sequencing and annotation.</title>
        <authorList>
            <consortium name="The Broad Institute Genomics Platform"/>
            <consortium name="The Broad Institute Genome Sequencing Center for Infectious Disease"/>
            <person name="Wu L."/>
            <person name="Ma J."/>
        </authorList>
    </citation>
    <scope>NUCLEOTIDE SEQUENCE [LARGE SCALE GENOMIC DNA]</scope>
    <source>
        <strain evidence="3">CGMCC 4.7680</strain>
    </source>
</reference>
<dbReference type="Pfam" id="PF00480">
    <property type="entry name" value="ROK"/>
    <property type="match status" value="1"/>
</dbReference>
<dbReference type="InterPro" id="IPR036388">
    <property type="entry name" value="WH-like_DNA-bd_sf"/>
</dbReference>
<dbReference type="InterPro" id="IPR000600">
    <property type="entry name" value="ROK"/>
</dbReference>
<dbReference type="Gene3D" id="1.10.10.10">
    <property type="entry name" value="Winged helix-like DNA-binding domain superfamily/Winged helix DNA-binding domain"/>
    <property type="match status" value="1"/>
</dbReference>
<evidence type="ECO:0000313" key="3">
    <source>
        <dbReference type="Proteomes" id="UP000649955"/>
    </source>
</evidence>
<dbReference type="Proteomes" id="UP000649955">
    <property type="component" value="Unassembled WGS sequence"/>
</dbReference>
<accession>A0ABQ3KT22</accession>
<dbReference type="PANTHER" id="PTHR18964">
    <property type="entry name" value="ROK (REPRESSOR, ORF, KINASE) FAMILY"/>
    <property type="match status" value="1"/>
</dbReference>
<proteinExistence type="inferred from homology"/>
<evidence type="ECO:0000313" key="2">
    <source>
        <dbReference type="EMBL" id="GHG51176.1"/>
    </source>
</evidence>
<name>A0ABQ3KT22_9PSEU</name>
<evidence type="ECO:0000256" key="1">
    <source>
        <dbReference type="ARBA" id="ARBA00006479"/>
    </source>
</evidence>
<dbReference type="EMBL" id="BNAW01000093">
    <property type="protein sequence ID" value="GHG51176.1"/>
    <property type="molecule type" value="Genomic_DNA"/>
</dbReference>
<dbReference type="SUPFAM" id="SSF46785">
    <property type="entry name" value="Winged helix' DNA-binding domain"/>
    <property type="match status" value="1"/>
</dbReference>
<protein>
    <submittedName>
        <fullName evidence="2">Sugar kinase</fullName>
    </submittedName>
</protein>
<dbReference type="InterPro" id="IPR043129">
    <property type="entry name" value="ATPase_NBD"/>
</dbReference>
<dbReference type="SUPFAM" id="SSF53067">
    <property type="entry name" value="Actin-like ATPase domain"/>
    <property type="match status" value="1"/>
</dbReference>
<organism evidence="2 3">
    <name type="scientific">Amycolatopsis bullii</name>
    <dbReference type="NCBI Taxonomy" id="941987"/>
    <lineage>
        <taxon>Bacteria</taxon>
        <taxon>Bacillati</taxon>
        <taxon>Actinomycetota</taxon>
        <taxon>Actinomycetes</taxon>
        <taxon>Pseudonocardiales</taxon>
        <taxon>Pseudonocardiaceae</taxon>
        <taxon>Amycolatopsis</taxon>
    </lineage>
</organism>
<dbReference type="InterPro" id="IPR036390">
    <property type="entry name" value="WH_DNA-bd_sf"/>
</dbReference>